<dbReference type="InParanoid" id="A0A6P8QJW0"/>
<dbReference type="GO" id="GO:0005684">
    <property type="term" value="C:U2-type spliceosomal complex"/>
    <property type="evidence" value="ECO:0007669"/>
    <property type="project" value="TreeGrafter"/>
</dbReference>
<dbReference type="Proteomes" id="UP000515159">
    <property type="component" value="Chromosome 2"/>
</dbReference>
<dbReference type="PANTHER" id="PTHR31551:SF1">
    <property type="entry name" value="COILED-COIL DOMAIN-CONTAINING PROTEIN 12"/>
    <property type="match status" value="1"/>
</dbReference>
<evidence type="ECO:0000313" key="4">
    <source>
        <dbReference type="RefSeq" id="XP_033787788.1"/>
    </source>
</evidence>
<evidence type="ECO:0000313" key="3">
    <source>
        <dbReference type="Proteomes" id="UP000515159"/>
    </source>
</evidence>
<dbReference type="AlphaFoldDB" id="A0A6P8QJW0"/>
<dbReference type="InterPro" id="IPR013169">
    <property type="entry name" value="mRNA_splic_Cwf18-like"/>
</dbReference>
<feature type="coiled-coil region" evidence="1">
    <location>
        <begin position="112"/>
        <end position="139"/>
    </location>
</feature>
<feature type="compositionally biased region" description="Polar residues" evidence="2">
    <location>
        <begin position="227"/>
        <end position="265"/>
    </location>
</feature>
<evidence type="ECO:0000256" key="2">
    <source>
        <dbReference type="SAM" id="MobiDB-lite"/>
    </source>
</evidence>
<protein>
    <submittedName>
        <fullName evidence="4">Coiled-coil domain-containing protein 12 isoform X1</fullName>
    </submittedName>
</protein>
<dbReference type="GeneID" id="117354410"/>
<gene>
    <name evidence="4" type="primary">CCDC12</name>
</gene>
<feature type="region of interest" description="Disordered" evidence="2">
    <location>
        <begin position="20"/>
        <end position="45"/>
    </location>
</feature>
<dbReference type="KEGG" id="gsh:117354410"/>
<feature type="compositionally biased region" description="Low complexity" evidence="2">
    <location>
        <begin position="266"/>
        <end position="275"/>
    </location>
</feature>
<sequence>MADGVGRLQAEALRRKERLKALRGKQLQNKTDGEPENKKILEDEEDMKHRELKLRNYVPQDEVLKHRQMPQAKPASVEEKVKDQLEAAKLAPVIEEVDLANLAPRKPDWDLKRDVAKKLEKLEKRTQKAIAELINYKDVIYKSLPYMYVLMKWRSVQIMFFKVQHEPPEDFTTKIENLKKQMENFKADIRKNKIGKLQRDEDDYIRGLVYPWMDRNRCLRQPKKVTYAQTSSSLGGEDQTSGDSSSSTALGPITTRSAMTNFQGPASSRGAGTRTTRGKRPQRP</sequence>
<accession>A0A6P8QJW0</accession>
<dbReference type="CTD" id="151903"/>
<dbReference type="OrthoDB" id="10261348at2759"/>
<name>A0A6P8QJW0_GEOSA</name>
<evidence type="ECO:0000256" key="1">
    <source>
        <dbReference type="SAM" id="Coils"/>
    </source>
</evidence>
<reference evidence="4" key="1">
    <citation type="submission" date="2025-08" db="UniProtKB">
        <authorList>
            <consortium name="RefSeq"/>
        </authorList>
    </citation>
    <scope>IDENTIFICATION</scope>
</reference>
<dbReference type="RefSeq" id="XP_033787788.1">
    <property type="nucleotide sequence ID" value="XM_033931897.1"/>
</dbReference>
<feature type="compositionally biased region" description="Basic and acidic residues" evidence="2">
    <location>
        <begin position="31"/>
        <end position="45"/>
    </location>
</feature>
<keyword evidence="1" id="KW-0175">Coiled coil</keyword>
<dbReference type="Pfam" id="PF08315">
    <property type="entry name" value="cwf18"/>
    <property type="match status" value="1"/>
</dbReference>
<dbReference type="PANTHER" id="PTHR31551">
    <property type="entry name" value="PRE-MRNA-SPLICING FACTOR CWF18"/>
    <property type="match status" value="1"/>
</dbReference>
<keyword evidence="3" id="KW-1185">Reference proteome</keyword>
<proteinExistence type="predicted"/>
<dbReference type="GO" id="GO:0071014">
    <property type="term" value="C:post-mRNA release spliceosomal complex"/>
    <property type="evidence" value="ECO:0007669"/>
    <property type="project" value="TreeGrafter"/>
</dbReference>
<feature type="region of interest" description="Disordered" evidence="2">
    <location>
        <begin position="226"/>
        <end position="284"/>
    </location>
</feature>
<organism evidence="3 4">
    <name type="scientific">Geotrypetes seraphini</name>
    <name type="common">Gaboon caecilian</name>
    <name type="synonym">Caecilia seraphini</name>
    <dbReference type="NCBI Taxonomy" id="260995"/>
    <lineage>
        <taxon>Eukaryota</taxon>
        <taxon>Metazoa</taxon>
        <taxon>Chordata</taxon>
        <taxon>Craniata</taxon>
        <taxon>Vertebrata</taxon>
        <taxon>Euteleostomi</taxon>
        <taxon>Amphibia</taxon>
        <taxon>Gymnophiona</taxon>
        <taxon>Geotrypetes</taxon>
    </lineage>
</organism>